<name>A0A0N4TFP0_BRUPA</name>
<gene>
    <name evidence="1" type="ORF">BPAG_LOCUS6991</name>
</gene>
<protein>
    <submittedName>
        <fullName evidence="1 3">Uncharacterized protein</fullName>
    </submittedName>
</protein>
<proteinExistence type="predicted"/>
<organism evidence="3">
    <name type="scientific">Brugia pahangi</name>
    <name type="common">Filarial nematode worm</name>
    <dbReference type="NCBI Taxonomy" id="6280"/>
    <lineage>
        <taxon>Eukaryota</taxon>
        <taxon>Metazoa</taxon>
        <taxon>Ecdysozoa</taxon>
        <taxon>Nematoda</taxon>
        <taxon>Chromadorea</taxon>
        <taxon>Rhabditida</taxon>
        <taxon>Spirurina</taxon>
        <taxon>Spiruromorpha</taxon>
        <taxon>Filarioidea</taxon>
        <taxon>Onchocercidae</taxon>
        <taxon>Brugia</taxon>
    </lineage>
</organism>
<dbReference type="AlphaFoldDB" id="A0A0N4TFP0"/>
<evidence type="ECO:0000313" key="2">
    <source>
        <dbReference type="Proteomes" id="UP000278627"/>
    </source>
</evidence>
<reference evidence="1 2" key="2">
    <citation type="submission" date="2018-11" db="EMBL/GenBank/DDBJ databases">
        <authorList>
            <consortium name="Pathogen Informatics"/>
        </authorList>
    </citation>
    <scope>NUCLEOTIDE SEQUENCE [LARGE SCALE GENOMIC DNA]</scope>
</reference>
<accession>A0A0N4TFP0</accession>
<sequence length="67" mass="7716">MTKAQKHVLQQLASSQLHGGEQRVDELSEVFASQTKRRKVDDLFDVPIPSTSKDEMYVRIVFRTLLI</sequence>
<keyword evidence="2" id="KW-1185">Reference proteome</keyword>
<evidence type="ECO:0000313" key="1">
    <source>
        <dbReference type="EMBL" id="VDN88177.1"/>
    </source>
</evidence>
<dbReference type="WBParaSite" id="BPAG_0000702801-mRNA-1">
    <property type="protein sequence ID" value="BPAG_0000702801-mRNA-1"/>
    <property type="gene ID" value="BPAG_0000702801"/>
</dbReference>
<dbReference type="STRING" id="6280.A0A0N4TFP0"/>
<dbReference type="Proteomes" id="UP000278627">
    <property type="component" value="Unassembled WGS sequence"/>
</dbReference>
<reference evidence="3" key="1">
    <citation type="submission" date="2017-02" db="UniProtKB">
        <authorList>
            <consortium name="WormBaseParasite"/>
        </authorList>
    </citation>
    <scope>IDENTIFICATION</scope>
</reference>
<evidence type="ECO:0000313" key="3">
    <source>
        <dbReference type="WBParaSite" id="BPAG_0000702801-mRNA-1"/>
    </source>
</evidence>
<dbReference type="EMBL" id="UZAD01007233">
    <property type="protein sequence ID" value="VDN88177.1"/>
    <property type="molecule type" value="Genomic_DNA"/>
</dbReference>